<dbReference type="RefSeq" id="WP_304540990.1">
    <property type="nucleotide sequence ID" value="NZ_JARPTC010000003.1"/>
</dbReference>
<evidence type="ECO:0000256" key="2">
    <source>
        <dbReference type="ARBA" id="ARBA00012438"/>
    </source>
</evidence>
<reference evidence="11" key="2">
    <citation type="submission" date="2023-03" db="EMBL/GenBank/DDBJ databases">
        <authorList>
            <person name="Zhang Z."/>
        </authorList>
    </citation>
    <scope>NUCLEOTIDE SEQUENCE</scope>
    <source>
        <strain evidence="11">DSA</strain>
    </source>
</reference>
<evidence type="ECO:0000256" key="4">
    <source>
        <dbReference type="ARBA" id="ARBA00022679"/>
    </source>
</evidence>
<dbReference type="AlphaFoldDB" id="A0AAW7Z8Z0"/>
<keyword evidence="8" id="KW-0902">Two-component regulatory system</keyword>
<dbReference type="Gene3D" id="1.10.287.130">
    <property type="match status" value="1"/>
</dbReference>
<dbReference type="InterPro" id="IPR036890">
    <property type="entry name" value="HATPase_C_sf"/>
</dbReference>
<dbReference type="InterPro" id="IPR003661">
    <property type="entry name" value="HisK_dim/P_dom"/>
</dbReference>
<keyword evidence="4" id="KW-0808">Transferase</keyword>
<evidence type="ECO:0000313" key="11">
    <source>
        <dbReference type="EMBL" id="MDO7786137.1"/>
    </source>
</evidence>
<dbReference type="EMBL" id="JARPTC010000003">
    <property type="protein sequence ID" value="MDO7786137.1"/>
    <property type="molecule type" value="Genomic_DNA"/>
</dbReference>
<dbReference type="InterPro" id="IPR003594">
    <property type="entry name" value="HATPase_dom"/>
</dbReference>
<name>A0AAW7Z8Z0_9FIRM</name>
<evidence type="ECO:0000256" key="9">
    <source>
        <dbReference type="SAM" id="Phobius"/>
    </source>
</evidence>
<keyword evidence="5" id="KW-0547">Nucleotide-binding</keyword>
<feature type="domain" description="Histidine kinase" evidence="10">
    <location>
        <begin position="201"/>
        <end position="410"/>
    </location>
</feature>
<gene>
    <name evidence="11" type="ORF">P6N53_02740</name>
</gene>
<dbReference type="SMART" id="SM00387">
    <property type="entry name" value="HATPase_c"/>
    <property type="match status" value="1"/>
</dbReference>
<protein>
    <recommendedName>
        <fullName evidence="2">histidine kinase</fullName>
        <ecNumber evidence="2">2.7.13.3</ecNumber>
    </recommendedName>
</protein>
<feature type="transmembrane region" description="Helical" evidence="9">
    <location>
        <begin position="7"/>
        <end position="25"/>
    </location>
</feature>
<reference evidence="11" key="1">
    <citation type="journal article" date="2023" name="J. Hazard. Mater.">
        <title>Anaerobic biodegradation of pyrene and benzo[a]pyrene by a new sulfate-reducing Desulforamulus aquiferis strain DSA.</title>
        <authorList>
            <person name="Zhang Z."/>
            <person name="Sun J."/>
            <person name="Gong X."/>
            <person name="Wang C."/>
            <person name="Wang H."/>
        </authorList>
    </citation>
    <scope>NUCLEOTIDE SEQUENCE</scope>
    <source>
        <strain evidence="11">DSA</strain>
    </source>
</reference>
<evidence type="ECO:0000259" key="10">
    <source>
        <dbReference type="PROSITE" id="PS50109"/>
    </source>
</evidence>
<evidence type="ECO:0000256" key="7">
    <source>
        <dbReference type="ARBA" id="ARBA00022840"/>
    </source>
</evidence>
<evidence type="ECO:0000256" key="3">
    <source>
        <dbReference type="ARBA" id="ARBA00022553"/>
    </source>
</evidence>
<dbReference type="EC" id="2.7.13.3" evidence="2"/>
<dbReference type="SMART" id="SM00388">
    <property type="entry name" value="HisKA"/>
    <property type="match status" value="1"/>
</dbReference>
<keyword evidence="9" id="KW-0472">Membrane</keyword>
<dbReference type="SUPFAM" id="SSF55874">
    <property type="entry name" value="ATPase domain of HSP90 chaperone/DNA topoisomerase II/histidine kinase"/>
    <property type="match status" value="1"/>
</dbReference>
<proteinExistence type="predicted"/>
<evidence type="ECO:0000256" key="5">
    <source>
        <dbReference type="ARBA" id="ARBA00022741"/>
    </source>
</evidence>
<dbReference type="Pfam" id="PF02518">
    <property type="entry name" value="HATPase_c"/>
    <property type="match status" value="1"/>
</dbReference>
<evidence type="ECO:0000256" key="6">
    <source>
        <dbReference type="ARBA" id="ARBA00022777"/>
    </source>
</evidence>
<keyword evidence="7 11" id="KW-0067">ATP-binding</keyword>
<dbReference type="InterPro" id="IPR036097">
    <property type="entry name" value="HisK_dim/P_sf"/>
</dbReference>
<dbReference type="Pfam" id="PF00512">
    <property type="entry name" value="HisKA"/>
    <property type="match status" value="1"/>
</dbReference>
<dbReference type="GO" id="GO:0000155">
    <property type="term" value="F:phosphorelay sensor kinase activity"/>
    <property type="evidence" value="ECO:0007669"/>
    <property type="project" value="InterPro"/>
</dbReference>
<evidence type="ECO:0000256" key="8">
    <source>
        <dbReference type="ARBA" id="ARBA00023012"/>
    </source>
</evidence>
<dbReference type="Gene3D" id="3.30.565.10">
    <property type="entry name" value="Histidine kinase-like ATPase, C-terminal domain"/>
    <property type="match status" value="1"/>
</dbReference>
<dbReference type="PANTHER" id="PTHR43065:SF10">
    <property type="entry name" value="PEROXIDE STRESS-ACTIVATED HISTIDINE KINASE MAK3"/>
    <property type="match status" value="1"/>
</dbReference>
<dbReference type="PRINTS" id="PR00344">
    <property type="entry name" value="BCTRLSENSOR"/>
</dbReference>
<dbReference type="CDD" id="cd00082">
    <property type="entry name" value="HisKA"/>
    <property type="match status" value="1"/>
</dbReference>
<keyword evidence="12" id="KW-1185">Reference proteome</keyword>
<dbReference type="SUPFAM" id="SSF47384">
    <property type="entry name" value="Homodimeric domain of signal transducing histidine kinase"/>
    <property type="match status" value="1"/>
</dbReference>
<dbReference type="Proteomes" id="UP001172911">
    <property type="component" value="Unassembled WGS sequence"/>
</dbReference>
<sequence length="417" mass="45891">MAVVTGKIVFSVLGLLLGAVYWYFYNQSIELWASIFINLVILAAGILVGYSLRDRKRDRICNPNINNQASTQTISEPLLKSLPVALLSVNMEGQITNINKLAGIICDINSSTYNIFELKSTAGSPVGQLIKTLSLKQVHRCEVNYYQHNDKRYLFRTENIIEGGQAVGAVMIAWESTEGVLVEKYLSQKDKMAMIGELAAGIAHEIRNPLTSVRGLVQIMVQKCKINDPAREHAEIILSEIDSINNIIKELLLLARRSSPNLSFASLPAVLDHVLLLLEGEASCRGIEITRDYQDNLPLVVLDEDQIRQVFLHLATNAINAMPTGGKLTISVKYNETMGVVQTVFQDEGIGISEENISRIFHPFFTTRAEGTGLGLPVSCQIVDNHGGTLSVQSIYGKGSAFTVQLPLVNYNNTKAS</sequence>
<keyword evidence="3" id="KW-0597">Phosphoprotein</keyword>
<evidence type="ECO:0000256" key="1">
    <source>
        <dbReference type="ARBA" id="ARBA00000085"/>
    </source>
</evidence>
<keyword evidence="9" id="KW-0812">Transmembrane</keyword>
<dbReference type="PROSITE" id="PS50109">
    <property type="entry name" value="HIS_KIN"/>
    <property type="match status" value="1"/>
</dbReference>
<dbReference type="InterPro" id="IPR005467">
    <property type="entry name" value="His_kinase_dom"/>
</dbReference>
<dbReference type="PANTHER" id="PTHR43065">
    <property type="entry name" value="SENSOR HISTIDINE KINASE"/>
    <property type="match status" value="1"/>
</dbReference>
<comment type="catalytic activity">
    <reaction evidence="1">
        <text>ATP + protein L-histidine = ADP + protein N-phospho-L-histidine.</text>
        <dbReference type="EC" id="2.7.13.3"/>
    </reaction>
</comment>
<accession>A0AAW7Z8Z0</accession>
<dbReference type="InterPro" id="IPR004358">
    <property type="entry name" value="Sig_transdc_His_kin-like_C"/>
</dbReference>
<comment type="caution">
    <text evidence="11">The sequence shown here is derived from an EMBL/GenBank/DDBJ whole genome shotgun (WGS) entry which is preliminary data.</text>
</comment>
<keyword evidence="9" id="KW-1133">Transmembrane helix</keyword>
<dbReference type="GO" id="GO:0005524">
    <property type="term" value="F:ATP binding"/>
    <property type="evidence" value="ECO:0007669"/>
    <property type="project" value="UniProtKB-KW"/>
</dbReference>
<feature type="transmembrane region" description="Helical" evidence="9">
    <location>
        <begin position="31"/>
        <end position="50"/>
    </location>
</feature>
<evidence type="ECO:0000313" key="12">
    <source>
        <dbReference type="Proteomes" id="UP001172911"/>
    </source>
</evidence>
<organism evidence="11 12">
    <name type="scientific">Desulforamulus aquiferis</name>
    <dbReference type="NCBI Taxonomy" id="1397668"/>
    <lineage>
        <taxon>Bacteria</taxon>
        <taxon>Bacillati</taxon>
        <taxon>Bacillota</taxon>
        <taxon>Clostridia</taxon>
        <taxon>Eubacteriales</taxon>
        <taxon>Peptococcaceae</taxon>
        <taxon>Desulforamulus</taxon>
    </lineage>
</organism>
<keyword evidence="6" id="KW-0418">Kinase</keyword>